<feature type="compositionally biased region" description="Low complexity" evidence="4">
    <location>
        <begin position="297"/>
        <end position="317"/>
    </location>
</feature>
<evidence type="ECO:0000256" key="3">
    <source>
        <dbReference type="RuleBase" id="RU365026"/>
    </source>
</evidence>
<feature type="compositionally biased region" description="Basic and acidic residues" evidence="4">
    <location>
        <begin position="130"/>
        <end position="139"/>
    </location>
</feature>
<accession>A0AAV8BUG3</accession>
<evidence type="ECO:0000313" key="6">
    <source>
        <dbReference type="EMBL" id="KAJ4745937.1"/>
    </source>
</evidence>
<reference evidence="6" key="1">
    <citation type="submission" date="2022-08" db="EMBL/GenBank/DDBJ databases">
        <authorList>
            <person name="Marques A."/>
        </authorList>
    </citation>
    <scope>NUCLEOTIDE SEQUENCE</scope>
    <source>
        <strain evidence="6">RhyPub2mFocal</strain>
        <tissue evidence="6">Leaves</tissue>
    </source>
</reference>
<feature type="region of interest" description="Disordered" evidence="4">
    <location>
        <begin position="118"/>
        <end position="143"/>
    </location>
</feature>
<evidence type="ECO:0000259" key="5">
    <source>
        <dbReference type="Pfam" id="PF03081"/>
    </source>
</evidence>
<dbReference type="SUPFAM" id="SSF74788">
    <property type="entry name" value="Cullin repeat-like"/>
    <property type="match status" value="1"/>
</dbReference>
<comment type="caution">
    <text evidence="6">The sequence shown here is derived from an EMBL/GenBank/DDBJ whole genome shotgun (WGS) entry which is preliminary data.</text>
</comment>
<organism evidence="6 7">
    <name type="scientific">Rhynchospora pubera</name>
    <dbReference type="NCBI Taxonomy" id="906938"/>
    <lineage>
        <taxon>Eukaryota</taxon>
        <taxon>Viridiplantae</taxon>
        <taxon>Streptophyta</taxon>
        <taxon>Embryophyta</taxon>
        <taxon>Tracheophyta</taxon>
        <taxon>Spermatophyta</taxon>
        <taxon>Magnoliopsida</taxon>
        <taxon>Liliopsida</taxon>
        <taxon>Poales</taxon>
        <taxon>Cyperaceae</taxon>
        <taxon>Cyperoideae</taxon>
        <taxon>Rhynchosporeae</taxon>
        <taxon>Rhynchospora</taxon>
    </lineage>
</organism>
<dbReference type="AlphaFoldDB" id="A0AAV8BUG3"/>
<dbReference type="GO" id="GO:0015031">
    <property type="term" value="P:protein transport"/>
    <property type="evidence" value="ECO:0007669"/>
    <property type="project" value="UniProtKB-KW"/>
</dbReference>
<dbReference type="InterPro" id="IPR004140">
    <property type="entry name" value="Exo70"/>
</dbReference>
<proteinExistence type="inferred from homology"/>
<keyword evidence="2 3" id="KW-0813">Transport</keyword>
<feature type="region of interest" description="Disordered" evidence="4">
    <location>
        <begin position="1"/>
        <end position="27"/>
    </location>
</feature>
<keyword evidence="3" id="KW-0653">Protein transport</keyword>
<feature type="region of interest" description="Disordered" evidence="4">
    <location>
        <begin position="203"/>
        <end position="225"/>
    </location>
</feature>
<evidence type="ECO:0000313" key="7">
    <source>
        <dbReference type="Proteomes" id="UP001140206"/>
    </source>
</evidence>
<dbReference type="InterPro" id="IPR046364">
    <property type="entry name" value="Exo70_C"/>
</dbReference>
<evidence type="ECO:0000256" key="4">
    <source>
        <dbReference type="SAM" id="MobiDB-lite"/>
    </source>
</evidence>
<feature type="region of interest" description="Disordered" evidence="4">
    <location>
        <begin position="269"/>
        <end position="372"/>
    </location>
</feature>
<dbReference type="Gene3D" id="1.20.1280.170">
    <property type="entry name" value="Exocyst complex component Exo70"/>
    <property type="match status" value="1"/>
</dbReference>
<dbReference type="GO" id="GO:0006887">
    <property type="term" value="P:exocytosis"/>
    <property type="evidence" value="ECO:0007669"/>
    <property type="project" value="UniProtKB-KW"/>
</dbReference>
<keyword evidence="7" id="KW-1185">Reference proteome</keyword>
<dbReference type="GO" id="GO:0005546">
    <property type="term" value="F:phosphatidylinositol-4,5-bisphosphate binding"/>
    <property type="evidence" value="ECO:0007669"/>
    <property type="project" value="InterPro"/>
</dbReference>
<evidence type="ECO:0000256" key="1">
    <source>
        <dbReference type="ARBA" id="ARBA00006756"/>
    </source>
</evidence>
<feature type="compositionally biased region" description="Polar residues" evidence="4">
    <location>
        <begin position="119"/>
        <end position="129"/>
    </location>
</feature>
<protein>
    <recommendedName>
        <fullName evidence="3">Exocyst subunit Exo70 family protein</fullName>
    </recommendedName>
</protein>
<feature type="compositionally biased region" description="Low complexity" evidence="4">
    <location>
        <begin position="207"/>
        <end position="225"/>
    </location>
</feature>
<dbReference type="Pfam" id="PF20669">
    <property type="entry name" value="Exo70_N"/>
    <property type="match status" value="1"/>
</dbReference>
<name>A0AAV8BUG3_9POAL</name>
<feature type="compositionally biased region" description="Polar residues" evidence="4">
    <location>
        <begin position="1"/>
        <end position="21"/>
    </location>
</feature>
<dbReference type="EMBL" id="JAMFTS010000005">
    <property type="protein sequence ID" value="KAJ4745937.1"/>
    <property type="molecule type" value="Genomic_DNA"/>
</dbReference>
<dbReference type="GO" id="GO:0000145">
    <property type="term" value="C:exocyst"/>
    <property type="evidence" value="ECO:0007669"/>
    <property type="project" value="InterPro"/>
</dbReference>
<dbReference type="PANTHER" id="PTHR12542">
    <property type="entry name" value="EXOCYST COMPLEX PROTEIN EXO70"/>
    <property type="match status" value="1"/>
</dbReference>
<dbReference type="Proteomes" id="UP001140206">
    <property type="component" value="Chromosome 5"/>
</dbReference>
<keyword evidence="3" id="KW-0268">Exocytosis</keyword>
<dbReference type="PANTHER" id="PTHR12542:SF7">
    <property type="entry name" value="EXOCYST SUBUNIT EXO70 FAMILY PROTEIN"/>
    <property type="match status" value="1"/>
</dbReference>
<comment type="similarity">
    <text evidence="1 3">Belongs to the EXO70 family.</text>
</comment>
<evidence type="ECO:0000256" key="2">
    <source>
        <dbReference type="ARBA" id="ARBA00022448"/>
    </source>
</evidence>
<dbReference type="InterPro" id="IPR016159">
    <property type="entry name" value="Cullin_repeat-like_dom_sf"/>
</dbReference>
<feature type="compositionally biased region" description="Polar residues" evidence="4">
    <location>
        <begin position="350"/>
        <end position="372"/>
    </location>
</feature>
<gene>
    <name evidence="6" type="ORF">LUZ62_080342</name>
</gene>
<sequence length="839" mass="93846">MSWTGNLQSTKSTGHSGSFENGENHKRLQPARLSPEYSLHFCLLHKVKHSPKKLFHGPGLFLPSNDTWVPQSIRIQLLECSHAGHGPPSNSARLLLTSSHFVSSLSSLFPQLLHKTSRSLHQNKTTQKKSNQEPYDRSAMDGSEELDLEVAEQVIMRWESTSASTFSPDSALLFSASGVRRAEAERYLRAVDRLRLSTKDSPIAVNSPRRLSSGSATSSAAPTPVPALQTAMARLEDEFRHILVTRSLDIEIDSLIDLGSLSINNSSVSGELFPGNEDQATEEESESERSRSPTPVPVTESVSEPASEPSSSSVPVHEVQREPLPRSISPPERECKPEALATRVPALVSVSESTPTSDPKSEGSTSSSLSQRNRYLSMRSIKQIDLFPPDAIEDLRNIASRMIASGYWRECMQVYGSARKPSVDHNLRRLGIEKLSIGDVQRLSWETLASKVGRWIRSARAAIRIILASERRLCEMIFDEEGLDEAPFAEAVKGAALLVLGFAEANSIGRRSPEKLFKMLDMYECLSDLMPDISAIFNSKSTEPIRQQAEEILLRLGDAARGILSEFENAVIKETSKSPVPGGTIHPLTRYVMNYLMVIPDYTETLAKLITSRPSYRLAGSEEPITIDDDFPQPKAQDPIAYHVVWIIFVLHRSLDIKTGGYKDVALSHLFAMNNIHYIVHKVKDTEELQEMVGEKYLQKLALAYTNAAISYERATWLPILRCLRDEGLHVTGGFSSSVSKSTLRERFRSFNASFEEAHRLQSMWQVPDTQLKEELRMSIGEKLLPAYRSFLGRFRQHIETGKHPELLIKYSVEDLEEAILDFFEGTQPPSILNRRRSQ</sequence>
<comment type="function">
    <text evidence="3">Component of the exocyst complex.</text>
</comment>
<dbReference type="Pfam" id="PF03081">
    <property type="entry name" value="Exo70_C"/>
    <property type="match status" value="1"/>
</dbReference>
<feature type="domain" description="Exocyst complex subunit Exo70 C-terminal" evidence="5">
    <location>
        <begin position="454"/>
        <end position="822"/>
    </location>
</feature>